<dbReference type="Gene3D" id="2.60.210.10">
    <property type="entry name" value="Apoptosis, Tumor Necrosis Factor Receptor Associated Protein 2, Chain A"/>
    <property type="match status" value="1"/>
</dbReference>
<name>A0A1X0P796_9TRYP</name>
<evidence type="ECO:0000313" key="5">
    <source>
        <dbReference type="Proteomes" id="UP000192257"/>
    </source>
</evidence>
<protein>
    <recommendedName>
        <fullName evidence="6">MATH domain-containing protein</fullName>
    </recommendedName>
</protein>
<sequence>MECVESLEILSENSARFRYRCPVSTVREMTPERSHYSPKFGIGGHIWRLHLQQRRAVQGDEMFLSLHLQSCTNAAVVAQFKLTLMCYEDLQLSKSHTFRCSFNKSGSAWGMNYFIPLQRLLQPDAEFAFVEESSGMRCIDIEILLKILETTVTHEKSISRRASASPPAVVNRHHNESVRGSTRMQPPQDQINGSASRSISTGRRLVLAPTKSPSNPGIQQTVRASLLYPFEHLEALADMTFDVQGVRIKAHRCVVVARMRPLLPEAMLPLQPGCIVAIAVSVDVFSTFLRYVYTEEYPEQGILPPEALLDLYLLSSACEFYDLCGMCLKYVRPLLSYENILPIVLTRYNAGDEVLNAMYLRALLDNYDYLIQDPKFEEIPGHLFRRLSLILRDKEPVPQVEIPVAKNTLGKQIAWLAESGEYSDMDLIVGPKQLVIKAHRYILASRCVLFSQAMNPRSTVALPPFTSPEFDFSQRSWQKLLIGIYRHHLDIYRDFSAEDVAIVFKMHTVFGMDGQLRKEADDAFNYQNALRLLIYAVKHHVLELHERAINYVASNFSVLISEDPQAWEIIGELPQHAVVALFRTVVENQTRV</sequence>
<dbReference type="PANTHER" id="PTHR24410">
    <property type="entry name" value="HL07962P-RELATED"/>
    <property type="match status" value="1"/>
</dbReference>
<keyword evidence="5" id="KW-1185">Reference proteome</keyword>
<feature type="domain" description="BTB" evidence="2">
    <location>
        <begin position="423"/>
        <end position="493"/>
    </location>
</feature>
<dbReference type="InterPro" id="IPR000210">
    <property type="entry name" value="BTB/POZ_dom"/>
</dbReference>
<feature type="domain" description="MATH" evidence="3">
    <location>
        <begin position="16"/>
        <end position="141"/>
    </location>
</feature>
<dbReference type="GeneID" id="39981228"/>
<dbReference type="PANTHER" id="PTHR24410:SF23">
    <property type="entry name" value="BTB DOMAIN-CONTAINING PROTEIN-RELATED"/>
    <property type="match status" value="1"/>
</dbReference>
<accession>A0A1X0P796</accession>
<dbReference type="PROSITE" id="PS50097">
    <property type="entry name" value="BTB"/>
    <property type="match status" value="1"/>
</dbReference>
<dbReference type="VEuPathDB" id="TriTrypDB:TM35_000021300"/>
<dbReference type="InterPro" id="IPR008974">
    <property type="entry name" value="TRAF-like"/>
</dbReference>
<dbReference type="STRING" id="67003.A0A1X0P796"/>
<evidence type="ECO:0000313" key="4">
    <source>
        <dbReference type="EMBL" id="ORC92804.1"/>
    </source>
</evidence>
<dbReference type="CDD" id="cd14733">
    <property type="entry name" value="BACK"/>
    <property type="match status" value="1"/>
</dbReference>
<dbReference type="SMART" id="SM00061">
    <property type="entry name" value="MATH"/>
    <property type="match status" value="1"/>
</dbReference>
<dbReference type="Proteomes" id="UP000192257">
    <property type="component" value="Unassembled WGS sequence"/>
</dbReference>
<dbReference type="Pfam" id="PF22486">
    <property type="entry name" value="MATH_2"/>
    <property type="match status" value="1"/>
</dbReference>
<reference evidence="4 5" key="1">
    <citation type="submission" date="2017-03" db="EMBL/GenBank/DDBJ databases">
        <title>An alternative strategy for trypanosome survival in the mammalian bloodstream revealed through genome and transcriptome analysis of the ubiquitous bovine parasite Trypanosoma (Megatrypanum) theileri.</title>
        <authorList>
            <person name="Kelly S."/>
            <person name="Ivens A."/>
            <person name="Mott A."/>
            <person name="O'Neill E."/>
            <person name="Emms D."/>
            <person name="Macleod O."/>
            <person name="Voorheis P."/>
            <person name="Matthews J."/>
            <person name="Matthews K."/>
            <person name="Carrington M."/>
        </authorList>
    </citation>
    <scope>NUCLEOTIDE SEQUENCE [LARGE SCALE GENOMIC DNA]</scope>
    <source>
        <strain evidence="4">Edinburgh</strain>
    </source>
</reference>
<dbReference type="CDD" id="cd00121">
    <property type="entry name" value="MATH"/>
    <property type="match status" value="1"/>
</dbReference>
<dbReference type="SUPFAM" id="SSF54695">
    <property type="entry name" value="POZ domain"/>
    <property type="match status" value="2"/>
</dbReference>
<evidence type="ECO:0000259" key="2">
    <source>
        <dbReference type="PROSITE" id="PS50097"/>
    </source>
</evidence>
<dbReference type="PROSITE" id="PS50144">
    <property type="entry name" value="MATH"/>
    <property type="match status" value="1"/>
</dbReference>
<comment type="caution">
    <text evidence="4">The sequence shown here is derived from an EMBL/GenBank/DDBJ whole genome shotgun (WGS) entry which is preliminary data.</text>
</comment>
<evidence type="ECO:0000256" key="1">
    <source>
        <dbReference type="SAM" id="MobiDB-lite"/>
    </source>
</evidence>
<feature type="region of interest" description="Disordered" evidence="1">
    <location>
        <begin position="158"/>
        <end position="200"/>
    </location>
</feature>
<evidence type="ECO:0008006" key="6">
    <source>
        <dbReference type="Google" id="ProtNLM"/>
    </source>
</evidence>
<dbReference type="InterPro" id="IPR002083">
    <property type="entry name" value="MATH/TRAF_dom"/>
</dbReference>
<proteinExistence type="predicted"/>
<organism evidence="4 5">
    <name type="scientific">Trypanosoma theileri</name>
    <dbReference type="NCBI Taxonomy" id="67003"/>
    <lineage>
        <taxon>Eukaryota</taxon>
        <taxon>Discoba</taxon>
        <taxon>Euglenozoa</taxon>
        <taxon>Kinetoplastea</taxon>
        <taxon>Metakinetoplastina</taxon>
        <taxon>Trypanosomatida</taxon>
        <taxon>Trypanosomatidae</taxon>
        <taxon>Trypanosoma</taxon>
    </lineage>
</organism>
<gene>
    <name evidence="4" type="ORF">TM35_000021300</name>
</gene>
<feature type="compositionally biased region" description="Low complexity" evidence="1">
    <location>
        <begin position="160"/>
        <end position="170"/>
    </location>
</feature>
<dbReference type="CDD" id="cd18186">
    <property type="entry name" value="BTB_POZ_ZBTB_KLHL-like"/>
    <property type="match status" value="1"/>
</dbReference>
<dbReference type="SUPFAM" id="SSF49599">
    <property type="entry name" value="TRAF domain-like"/>
    <property type="match status" value="1"/>
</dbReference>
<evidence type="ECO:0000259" key="3">
    <source>
        <dbReference type="PROSITE" id="PS50144"/>
    </source>
</evidence>
<feature type="compositionally biased region" description="Polar residues" evidence="1">
    <location>
        <begin position="178"/>
        <end position="200"/>
    </location>
</feature>
<dbReference type="InterPro" id="IPR011333">
    <property type="entry name" value="SKP1/BTB/POZ_sf"/>
</dbReference>
<dbReference type="AlphaFoldDB" id="A0A1X0P796"/>
<dbReference type="RefSeq" id="XP_028886870.1">
    <property type="nucleotide sequence ID" value="XM_029021448.1"/>
</dbReference>
<dbReference type="EMBL" id="NBCO01000002">
    <property type="protein sequence ID" value="ORC92804.1"/>
    <property type="molecule type" value="Genomic_DNA"/>
</dbReference>
<dbReference type="Gene3D" id="3.30.710.10">
    <property type="entry name" value="Potassium Channel Kv1.1, Chain A"/>
    <property type="match status" value="2"/>
</dbReference>
<dbReference type="OrthoDB" id="6359816at2759"/>
<dbReference type="InterPro" id="IPR051481">
    <property type="entry name" value="BTB-POZ/Galectin-3-binding"/>
</dbReference>